<dbReference type="PANTHER" id="PTHR44688:SF16">
    <property type="entry name" value="DNA-BINDING TRANSCRIPTIONAL ACTIVATOR DEVR_DOSR"/>
    <property type="match status" value="1"/>
</dbReference>
<evidence type="ECO:0000256" key="1">
    <source>
        <dbReference type="ARBA" id="ARBA00023015"/>
    </source>
</evidence>
<dbReference type="SUPFAM" id="SSF55781">
    <property type="entry name" value="GAF domain-like"/>
    <property type="match status" value="1"/>
</dbReference>
<dbReference type="Gene3D" id="1.10.10.10">
    <property type="entry name" value="Winged helix-like DNA-binding domain superfamily/Winged helix DNA-binding domain"/>
    <property type="match status" value="1"/>
</dbReference>
<dbReference type="Proteomes" id="UP000642509">
    <property type="component" value="Unassembled WGS sequence"/>
</dbReference>
<dbReference type="Gene3D" id="3.30.450.40">
    <property type="match status" value="1"/>
</dbReference>
<evidence type="ECO:0000313" key="5">
    <source>
        <dbReference type="EMBL" id="GGO48660.1"/>
    </source>
</evidence>
<proteinExistence type="predicted"/>
<accession>A0ABQ2MA19</accession>
<dbReference type="InterPro" id="IPR029016">
    <property type="entry name" value="GAF-like_dom_sf"/>
</dbReference>
<dbReference type="Pfam" id="PF00196">
    <property type="entry name" value="GerE"/>
    <property type="match status" value="1"/>
</dbReference>
<dbReference type="EMBL" id="BMLQ01000010">
    <property type="protein sequence ID" value="GGO48660.1"/>
    <property type="molecule type" value="Genomic_DNA"/>
</dbReference>
<gene>
    <name evidence="5" type="ORF">GCM10010977_28760</name>
</gene>
<dbReference type="CDD" id="cd06170">
    <property type="entry name" value="LuxR_C_like"/>
    <property type="match status" value="1"/>
</dbReference>
<organism evidence="5 6">
    <name type="scientific">Citricoccus zhacaiensis</name>
    <dbReference type="NCBI Taxonomy" id="489142"/>
    <lineage>
        <taxon>Bacteria</taxon>
        <taxon>Bacillati</taxon>
        <taxon>Actinomycetota</taxon>
        <taxon>Actinomycetes</taxon>
        <taxon>Micrococcales</taxon>
        <taxon>Micrococcaceae</taxon>
        <taxon>Citricoccus</taxon>
    </lineage>
</organism>
<dbReference type="PROSITE" id="PS50043">
    <property type="entry name" value="HTH_LUXR_2"/>
    <property type="match status" value="1"/>
</dbReference>
<keyword evidence="6" id="KW-1185">Reference proteome</keyword>
<reference evidence="6" key="1">
    <citation type="journal article" date="2019" name="Int. J. Syst. Evol. Microbiol.">
        <title>The Global Catalogue of Microorganisms (GCM) 10K type strain sequencing project: providing services to taxonomists for standard genome sequencing and annotation.</title>
        <authorList>
            <consortium name="The Broad Institute Genomics Platform"/>
            <consortium name="The Broad Institute Genome Sequencing Center for Infectious Disease"/>
            <person name="Wu L."/>
            <person name="Ma J."/>
        </authorList>
    </citation>
    <scope>NUCLEOTIDE SEQUENCE [LARGE SCALE GENOMIC DNA]</scope>
    <source>
        <strain evidence="6">CGMCC 1.7064</strain>
    </source>
</reference>
<keyword evidence="3" id="KW-0804">Transcription</keyword>
<dbReference type="PANTHER" id="PTHR44688">
    <property type="entry name" value="DNA-BINDING TRANSCRIPTIONAL ACTIVATOR DEVR_DOSR"/>
    <property type="match status" value="1"/>
</dbReference>
<dbReference type="SMART" id="SM00421">
    <property type="entry name" value="HTH_LUXR"/>
    <property type="match status" value="1"/>
</dbReference>
<dbReference type="InterPro" id="IPR016032">
    <property type="entry name" value="Sig_transdc_resp-reg_C-effctor"/>
</dbReference>
<feature type="domain" description="HTH luxR-type" evidence="4">
    <location>
        <begin position="129"/>
        <end position="194"/>
    </location>
</feature>
<dbReference type="InterPro" id="IPR036388">
    <property type="entry name" value="WH-like_DNA-bd_sf"/>
</dbReference>
<evidence type="ECO:0000259" key="4">
    <source>
        <dbReference type="PROSITE" id="PS50043"/>
    </source>
</evidence>
<sequence length="196" mass="21942">MVEAGRQQPFRDLRDYFEYEMIRERHSILRHGIRKSRRVHPELLRATEAEAFVASPLIAGDAVVGFVNIDANATTGSVDDFDRGLLSIHTAGAGIILERLHRARHRATPPEHTAFQAERRSRGGFAAREMAPVDQLTVRESEILHWVAAGLTNAEIGRELTITEGTAKTHVRNVFRKLGVSNRTQAAALYRRGERG</sequence>
<dbReference type="InterPro" id="IPR000792">
    <property type="entry name" value="Tscrpt_reg_LuxR_C"/>
</dbReference>
<keyword evidence="1" id="KW-0805">Transcription regulation</keyword>
<evidence type="ECO:0000256" key="2">
    <source>
        <dbReference type="ARBA" id="ARBA00023125"/>
    </source>
</evidence>
<evidence type="ECO:0000256" key="3">
    <source>
        <dbReference type="ARBA" id="ARBA00023163"/>
    </source>
</evidence>
<name>A0ABQ2MA19_9MICC</name>
<comment type="caution">
    <text evidence="5">The sequence shown here is derived from an EMBL/GenBank/DDBJ whole genome shotgun (WGS) entry which is preliminary data.</text>
</comment>
<dbReference type="SUPFAM" id="SSF46894">
    <property type="entry name" value="C-terminal effector domain of the bipartite response regulators"/>
    <property type="match status" value="1"/>
</dbReference>
<keyword evidence="2" id="KW-0238">DNA-binding</keyword>
<dbReference type="PRINTS" id="PR00038">
    <property type="entry name" value="HTHLUXR"/>
</dbReference>
<evidence type="ECO:0000313" key="6">
    <source>
        <dbReference type="Proteomes" id="UP000642509"/>
    </source>
</evidence>
<protein>
    <recommendedName>
        <fullName evidence="4">HTH luxR-type domain-containing protein</fullName>
    </recommendedName>
</protein>